<feature type="compositionally biased region" description="Polar residues" evidence="1">
    <location>
        <begin position="85"/>
        <end position="103"/>
    </location>
</feature>
<gene>
    <name evidence="2" type="ORF">UFOPK3519_00279</name>
</gene>
<evidence type="ECO:0000313" key="2">
    <source>
        <dbReference type="EMBL" id="CAB4891173.1"/>
    </source>
</evidence>
<proteinExistence type="predicted"/>
<reference evidence="2" key="1">
    <citation type="submission" date="2020-05" db="EMBL/GenBank/DDBJ databases">
        <authorList>
            <person name="Chiriac C."/>
            <person name="Salcher M."/>
            <person name="Ghai R."/>
            <person name="Kavagutti S V."/>
        </authorList>
    </citation>
    <scope>NUCLEOTIDE SEQUENCE</scope>
</reference>
<accession>A0A6J7FHS6</accession>
<evidence type="ECO:0000256" key="1">
    <source>
        <dbReference type="SAM" id="MobiDB-lite"/>
    </source>
</evidence>
<feature type="region of interest" description="Disordered" evidence="1">
    <location>
        <begin position="46"/>
        <end position="66"/>
    </location>
</feature>
<dbReference type="AlphaFoldDB" id="A0A6J7FHS6"/>
<protein>
    <submittedName>
        <fullName evidence="2">Unannotated protein</fullName>
    </submittedName>
</protein>
<feature type="region of interest" description="Disordered" evidence="1">
    <location>
        <begin position="83"/>
        <end position="123"/>
    </location>
</feature>
<dbReference type="EMBL" id="CAFBMG010000012">
    <property type="protein sequence ID" value="CAB4891173.1"/>
    <property type="molecule type" value="Genomic_DNA"/>
</dbReference>
<sequence length="299" mass="31572">MSEAALVLGFRRYLLVLAACAVCGFSACTTIDAQGETVEIKSAIGNYPSEPLSQDQPDGAMSGPSNVPAEVLAAEVAKAAKGSVDANTPAHSSGVPNSFSSPLASPEVPSDRQVPSQNALPPAQPQVAPIVLESGAAQAVENLTSPQDRALAAQALGLIQYDWQNSLKGWELRFLGARTGYRGMTYPADRRIEVYLRSGDSPQSLAHVVAHEMGHAVDLTFFDDGDRRAWMSARKMGSGVPWFVVPGVADFASGCGDFAESFAWWQVGPPAWFGELAPPPTVIQLGVLVSLVVLPGLQR</sequence>
<organism evidence="2">
    <name type="scientific">freshwater metagenome</name>
    <dbReference type="NCBI Taxonomy" id="449393"/>
    <lineage>
        <taxon>unclassified sequences</taxon>
        <taxon>metagenomes</taxon>
        <taxon>ecological metagenomes</taxon>
    </lineage>
</organism>
<name>A0A6J7FHS6_9ZZZZ</name>